<name>A0AAW0GDS8_9APHY</name>
<dbReference type="EMBL" id="JASBNA010000008">
    <property type="protein sequence ID" value="KAK7689524.1"/>
    <property type="molecule type" value="Genomic_DNA"/>
</dbReference>
<protein>
    <submittedName>
        <fullName evidence="1">Uncharacterized protein</fullName>
    </submittedName>
</protein>
<gene>
    <name evidence="1" type="ORF">QCA50_007316</name>
</gene>
<evidence type="ECO:0000313" key="1">
    <source>
        <dbReference type="EMBL" id="KAK7689524.1"/>
    </source>
</evidence>
<comment type="caution">
    <text evidence="1">The sequence shown here is derived from an EMBL/GenBank/DDBJ whole genome shotgun (WGS) entry which is preliminary data.</text>
</comment>
<sequence length="53" mass="5873">MRHRDLAEASTRKSSKPLVSLLQLSLHLLQLASSSGTTFGRLTFGFGDLPWFP</sequence>
<dbReference type="AlphaFoldDB" id="A0AAW0GDS8"/>
<accession>A0AAW0GDS8</accession>
<organism evidence="1 2">
    <name type="scientific">Cerrena zonata</name>
    <dbReference type="NCBI Taxonomy" id="2478898"/>
    <lineage>
        <taxon>Eukaryota</taxon>
        <taxon>Fungi</taxon>
        <taxon>Dikarya</taxon>
        <taxon>Basidiomycota</taxon>
        <taxon>Agaricomycotina</taxon>
        <taxon>Agaricomycetes</taxon>
        <taxon>Polyporales</taxon>
        <taxon>Cerrenaceae</taxon>
        <taxon>Cerrena</taxon>
    </lineage>
</organism>
<keyword evidence="2" id="KW-1185">Reference proteome</keyword>
<dbReference type="Proteomes" id="UP001385951">
    <property type="component" value="Unassembled WGS sequence"/>
</dbReference>
<evidence type="ECO:0000313" key="2">
    <source>
        <dbReference type="Proteomes" id="UP001385951"/>
    </source>
</evidence>
<reference evidence="1 2" key="1">
    <citation type="submission" date="2022-09" db="EMBL/GenBank/DDBJ databases">
        <authorList>
            <person name="Palmer J.M."/>
        </authorList>
    </citation>
    <scope>NUCLEOTIDE SEQUENCE [LARGE SCALE GENOMIC DNA]</scope>
    <source>
        <strain evidence="1 2">DSM 7382</strain>
    </source>
</reference>
<proteinExistence type="predicted"/>